<organism evidence="3 4">
    <name type="scientific">Dovyalis caffra</name>
    <dbReference type="NCBI Taxonomy" id="77055"/>
    <lineage>
        <taxon>Eukaryota</taxon>
        <taxon>Viridiplantae</taxon>
        <taxon>Streptophyta</taxon>
        <taxon>Embryophyta</taxon>
        <taxon>Tracheophyta</taxon>
        <taxon>Spermatophyta</taxon>
        <taxon>Magnoliopsida</taxon>
        <taxon>eudicotyledons</taxon>
        <taxon>Gunneridae</taxon>
        <taxon>Pentapetalae</taxon>
        <taxon>rosids</taxon>
        <taxon>fabids</taxon>
        <taxon>Malpighiales</taxon>
        <taxon>Salicaceae</taxon>
        <taxon>Flacourtieae</taxon>
        <taxon>Dovyalis</taxon>
    </lineage>
</organism>
<feature type="transmembrane region" description="Helical" evidence="2">
    <location>
        <begin position="385"/>
        <end position="408"/>
    </location>
</feature>
<dbReference type="InterPro" id="IPR004158">
    <property type="entry name" value="DUF247_pln"/>
</dbReference>
<dbReference type="PANTHER" id="PTHR31549">
    <property type="entry name" value="PROTEIN, PUTATIVE (DUF247)-RELATED-RELATED"/>
    <property type="match status" value="1"/>
</dbReference>
<name>A0AAV1RWH6_9ROSI</name>
<feature type="region of interest" description="Disordered" evidence="1">
    <location>
        <begin position="1"/>
        <end position="70"/>
    </location>
</feature>
<protein>
    <submittedName>
        <fullName evidence="3">Uncharacterized protein</fullName>
    </submittedName>
</protein>
<keyword evidence="2" id="KW-0472">Membrane</keyword>
<dbReference type="EMBL" id="CAWUPB010001159">
    <property type="protein sequence ID" value="CAK7340195.1"/>
    <property type="molecule type" value="Genomic_DNA"/>
</dbReference>
<dbReference type="Pfam" id="PF03140">
    <property type="entry name" value="DUF247"/>
    <property type="match status" value="2"/>
</dbReference>
<proteinExistence type="predicted"/>
<keyword evidence="2" id="KW-0812">Transmembrane</keyword>
<dbReference type="PANTHER" id="PTHR31549:SF149">
    <property type="entry name" value="ISOPRENOID SYNTHASE DOMAIN-CONTAINING PROTEIN"/>
    <property type="match status" value="1"/>
</dbReference>
<keyword evidence="4" id="KW-1185">Reference proteome</keyword>
<evidence type="ECO:0000313" key="3">
    <source>
        <dbReference type="EMBL" id="CAK7340195.1"/>
    </source>
</evidence>
<gene>
    <name evidence="3" type="ORF">DCAF_LOCUS15276</name>
</gene>
<accession>A0AAV1RWH6</accession>
<reference evidence="3 4" key="1">
    <citation type="submission" date="2024-01" db="EMBL/GenBank/DDBJ databases">
        <authorList>
            <person name="Waweru B."/>
        </authorList>
    </citation>
    <scope>NUCLEOTIDE SEQUENCE [LARGE SCALE GENOMIC DNA]</scope>
</reference>
<comment type="caution">
    <text evidence="3">The sequence shown here is derived from an EMBL/GenBank/DDBJ whole genome shotgun (WGS) entry which is preliminary data.</text>
</comment>
<evidence type="ECO:0000256" key="1">
    <source>
        <dbReference type="SAM" id="MobiDB-lite"/>
    </source>
</evidence>
<dbReference type="Proteomes" id="UP001314170">
    <property type="component" value="Unassembled WGS sequence"/>
</dbReference>
<feature type="compositionally biased region" description="Polar residues" evidence="1">
    <location>
        <begin position="1"/>
        <end position="19"/>
    </location>
</feature>
<evidence type="ECO:0000256" key="2">
    <source>
        <dbReference type="SAM" id="Phobius"/>
    </source>
</evidence>
<evidence type="ECO:0000313" key="4">
    <source>
        <dbReference type="Proteomes" id="UP001314170"/>
    </source>
</evidence>
<dbReference type="AlphaFoldDB" id="A0AAV1RWH6"/>
<keyword evidence="2" id="KW-1133">Transmembrane helix</keyword>
<sequence>MAETNPNDARNDPSSSASGSEEDKVRPMVNLGDDQNKNNQSQQQKTPEASTAESEIPPNNAIPRDGGSCPSWLIQIMDEVEEAESNHPQGPKIPKVPQKLLKSENKNKECYNPFVVSIGPYHRSDRVEKLKNGESFKNSMTRQFILQSGKEREEFYGVWEVEKVAKQAKEFYDESLIETIDDDDSTKMMFIDGCFVLQFIHCVTSKYDNLKMSDQEVANESGESGHRGHYLYYSAKDLKKVGIHFRPSRTNALTDVKFRSSIFTGTLKLPPITIDKSTKSMLLNLVAYESSAVPKKKHWVTSYLCFMDSLINDAEDVKELRSKGIVYNYLGADEEVAKIFNDMTKSLEPETNAYNDVKRKINIQCEGIIKKWVAQSLQDYFSSPWAFIALVAAVFTIFLTAVATYVAVWPIN</sequence>